<comment type="catalytic activity">
    <reaction evidence="1">
        <text>inosine + phosphate = alpha-D-ribose 1-phosphate + hypoxanthine</text>
        <dbReference type="Rhea" id="RHEA:27646"/>
        <dbReference type="ChEBI" id="CHEBI:17368"/>
        <dbReference type="ChEBI" id="CHEBI:17596"/>
        <dbReference type="ChEBI" id="CHEBI:43474"/>
        <dbReference type="ChEBI" id="CHEBI:57720"/>
        <dbReference type="EC" id="2.4.2.1"/>
    </reaction>
    <physiologicalReaction direction="left-to-right" evidence="1">
        <dbReference type="Rhea" id="RHEA:27647"/>
    </physiologicalReaction>
</comment>
<keyword evidence="12" id="KW-1185">Reference proteome</keyword>
<dbReference type="CDD" id="cd16833">
    <property type="entry name" value="YfiH"/>
    <property type="match status" value="1"/>
</dbReference>
<dbReference type="InterPro" id="IPR011324">
    <property type="entry name" value="Cytotoxic_necrot_fac-like_cat"/>
</dbReference>
<comment type="caution">
    <text evidence="11">The sequence shown here is derived from an EMBL/GenBank/DDBJ whole genome shotgun (WGS) entry which is preliminary data.</text>
</comment>
<evidence type="ECO:0000256" key="7">
    <source>
        <dbReference type="ARBA" id="ARBA00047989"/>
    </source>
</evidence>
<dbReference type="InterPro" id="IPR038371">
    <property type="entry name" value="Cu_polyphenol_OxRdtase_sf"/>
</dbReference>
<evidence type="ECO:0000256" key="9">
    <source>
        <dbReference type="ARBA" id="ARBA00049893"/>
    </source>
</evidence>
<proteinExistence type="inferred from homology"/>
<accession>A0A4R8IM25</accession>
<dbReference type="Gene3D" id="3.60.140.10">
    <property type="entry name" value="CNF1/YfiH-like putative cysteine hydrolases"/>
    <property type="match status" value="1"/>
</dbReference>
<comment type="catalytic activity">
    <reaction evidence="9">
        <text>S-methyl-5'-thioadenosine + phosphate = 5-(methylsulfanyl)-alpha-D-ribose 1-phosphate + adenine</text>
        <dbReference type="Rhea" id="RHEA:11852"/>
        <dbReference type="ChEBI" id="CHEBI:16708"/>
        <dbReference type="ChEBI" id="CHEBI:17509"/>
        <dbReference type="ChEBI" id="CHEBI:43474"/>
        <dbReference type="ChEBI" id="CHEBI:58533"/>
        <dbReference type="EC" id="2.4.2.28"/>
    </reaction>
    <physiologicalReaction direction="left-to-right" evidence="9">
        <dbReference type="Rhea" id="RHEA:11853"/>
    </physiologicalReaction>
</comment>
<name>A0A4R8IM25_9GAMM</name>
<dbReference type="InterPro" id="IPR003730">
    <property type="entry name" value="Cu_polyphenol_OxRdtase"/>
</dbReference>
<dbReference type="PROSITE" id="PS51257">
    <property type="entry name" value="PROKAR_LIPOPROTEIN"/>
    <property type="match status" value="1"/>
</dbReference>
<evidence type="ECO:0000256" key="3">
    <source>
        <dbReference type="ARBA" id="ARBA00022679"/>
    </source>
</evidence>
<comment type="similarity">
    <text evidence="2 10">Belongs to the purine nucleoside phosphorylase YfiH/LACC1 family.</text>
</comment>
<dbReference type="OrthoDB" id="4279at2"/>
<dbReference type="NCBIfam" id="TIGR00726">
    <property type="entry name" value="peptidoglycan editing factor PgeF"/>
    <property type="match status" value="1"/>
</dbReference>
<evidence type="ECO:0000256" key="2">
    <source>
        <dbReference type="ARBA" id="ARBA00007353"/>
    </source>
</evidence>
<dbReference type="Proteomes" id="UP000294914">
    <property type="component" value="Unassembled WGS sequence"/>
</dbReference>
<dbReference type="GO" id="GO:0005507">
    <property type="term" value="F:copper ion binding"/>
    <property type="evidence" value="ECO:0007669"/>
    <property type="project" value="TreeGrafter"/>
</dbReference>
<dbReference type="PANTHER" id="PTHR30616">
    <property type="entry name" value="UNCHARACTERIZED PROTEIN YFIH"/>
    <property type="match status" value="1"/>
</dbReference>
<organism evidence="11 12">
    <name type="scientific">Thiohalophilus thiocyanatoxydans</name>
    <dbReference type="NCBI Taxonomy" id="381308"/>
    <lineage>
        <taxon>Bacteria</taxon>
        <taxon>Pseudomonadati</taxon>
        <taxon>Pseudomonadota</taxon>
        <taxon>Gammaproteobacteria</taxon>
        <taxon>Thiohalomonadales</taxon>
        <taxon>Thiohalophilaceae</taxon>
        <taxon>Thiohalophilus</taxon>
    </lineage>
</organism>
<comment type="catalytic activity">
    <reaction evidence="7">
        <text>adenosine + H2O + H(+) = inosine + NH4(+)</text>
        <dbReference type="Rhea" id="RHEA:24408"/>
        <dbReference type="ChEBI" id="CHEBI:15377"/>
        <dbReference type="ChEBI" id="CHEBI:15378"/>
        <dbReference type="ChEBI" id="CHEBI:16335"/>
        <dbReference type="ChEBI" id="CHEBI:17596"/>
        <dbReference type="ChEBI" id="CHEBI:28938"/>
        <dbReference type="EC" id="3.5.4.4"/>
    </reaction>
    <physiologicalReaction direction="left-to-right" evidence="7">
        <dbReference type="Rhea" id="RHEA:24409"/>
    </physiologicalReaction>
</comment>
<protein>
    <recommendedName>
        <fullName evidence="10">Purine nucleoside phosphorylase</fullName>
    </recommendedName>
</protein>
<keyword evidence="3" id="KW-0808">Transferase</keyword>
<dbReference type="GO" id="GO:0016787">
    <property type="term" value="F:hydrolase activity"/>
    <property type="evidence" value="ECO:0007669"/>
    <property type="project" value="UniProtKB-KW"/>
</dbReference>
<comment type="catalytic activity">
    <reaction evidence="8">
        <text>adenosine + phosphate = alpha-D-ribose 1-phosphate + adenine</text>
        <dbReference type="Rhea" id="RHEA:27642"/>
        <dbReference type="ChEBI" id="CHEBI:16335"/>
        <dbReference type="ChEBI" id="CHEBI:16708"/>
        <dbReference type="ChEBI" id="CHEBI:43474"/>
        <dbReference type="ChEBI" id="CHEBI:57720"/>
        <dbReference type="EC" id="2.4.2.1"/>
    </reaction>
    <physiologicalReaction direction="left-to-right" evidence="8">
        <dbReference type="Rhea" id="RHEA:27643"/>
    </physiologicalReaction>
</comment>
<dbReference type="GO" id="GO:0017061">
    <property type="term" value="F:S-methyl-5-thioadenosine phosphorylase activity"/>
    <property type="evidence" value="ECO:0007669"/>
    <property type="project" value="UniProtKB-EC"/>
</dbReference>
<gene>
    <name evidence="11" type="ORF">EDC23_1931</name>
</gene>
<dbReference type="SUPFAM" id="SSF64438">
    <property type="entry name" value="CNF1/YfiH-like putative cysteine hydrolases"/>
    <property type="match status" value="1"/>
</dbReference>
<keyword evidence="5" id="KW-0378">Hydrolase</keyword>
<sequence>MNDRFITPNWAAPPTVQAGTSCRQGGVSLPPYESLNPASHVGDDPAAVAANRARLGLPGEPGWLQQVHGTRVAVLAQNGGIGLEADAACTRTPGVICAVLTADCLPVLLCDRQGREVAAVHAGWRGLSGGVIEAALDAFQAPAGQILAWLGPAIGPDVYEIGEEVRRAFVEPDPDNEAAFTPTRPGHWLMDIYALARRRLQQRGVEQISGGDRCTFTDAERFYSYRRDGVTGRMASVIWLAPEDRG</sequence>
<dbReference type="EMBL" id="SOQX01000004">
    <property type="protein sequence ID" value="TDY01184.1"/>
    <property type="molecule type" value="Genomic_DNA"/>
</dbReference>
<evidence type="ECO:0000256" key="5">
    <source>
        <dbReference type="ARBA" id="ARBA00022801"/>
    </source>
</evidence>
<keyword evidence="6" id="KW-0862">Zinc</keyword>
<evidence type="ECO:0000313" key="11">
    <source>
        <dbReference type="EMBL" id="TDY01184.1"/>
    </source>
</evidence>
<keyword evidence="4" id="KW-0479">Metal-binding</keyword>
<evidence type="ECO:0000256" key="4">
    <source>
        <dbReference type="ARBA" id="ARBA00022723"/>
    </source>
</evidence>
<dbReference type="RefSeq" id="WP_134083902.1">
    <property type="nucleotide sequence ID" value="NZ_SOQX01000004.1"/>
</dbReference>
<evidence type="ECO:0000313" key="12">
    <source>
        <dbReference type="Proteomes" id="UP000294914"/>
    </source>
</evidence>
<dbReference type="AlphaFoldDB" id="A0A4R8IM25"/>
<evidence type="ECO:0000256" key="10">
    <source>
        <dbReference type="RuleBase" id="RU361274"/>
    </source>
</evidence>
<dbReference type="PANTHER" id="PTHR30616:SF2">
    <property type="entry name" value="PURINE NUCLEOSIDE PHOSPHORYLASE LACC1"/>
    <property type="match status" value="1"/>
</dbReference>
<evidence type="ECO:0000256" key="6">
    <source>
        <dbReference type="ARBA" id="ARBA00022833"/>
    </source>
</evidence>
<reference evidence="11 12" key="1">
    <citation type="submission" date="2019-03" db="EMBL/GenBank/DDBJ databases">
        <title>Genomic Encyclopedia of Type Strains, Phase IV (KMG-IV): sequencing the most valuable type-strain genomes for metagenomic binning, comparative biology and taxonomic classification.</title>
        <authorList>
            <person name="Goeker M."/>
        </authorList>
    </citation>
    <scope>NUCLEOTIDE SEQUENCE [LARGE SCALE GENOMIC DNA]</scope>
    <source>
        <strain evidence="11 12">DSM 16326</strain>
    </source>
</reference>
<evidence type="ECO:0000256" key="8">
    <source>
        <dbReference type="ARBA" id="ARBA00048968"/>
    </source>
</evidence>
<evidence type="ECO:0000256" key="1">
    <source>
        <dbReference type="ARBA" id="ARBA00000553"/>
    </source>
</evidence>
<dbReference type="Pfam" id="PF02578">
    <property type="entry name" value="Cu-oxidase_4"/>
    <property type="match status" value="1"/>
</dbReference>